<dbReference type="PANTHER" id="PTHR24291:SF50">
    <property type="entry name" value="BIFUNCTIONAL ALBAFLAVENONE MONOOXYGENASE_TERPENE SYNTHASE"/>
    <property type="match status" value="1"/>
</dbReference>
<dbReference type="Pfam" id="PF00067">
    <property type="entry name" value="p450"/>
    <property type="match status" value="1"/>
</dbReference>
<evidence type="ECO:0000256" key="4">
    <source>
        <dbReference type="ARBA" id="ARBA00023002"/>
    </source>
</evidence>
<dbReference type="PRINTS" id="PR00385">
    <property type="entry name" value="P450"/>
</dbReference>
<evidence type="ECO:0000313" key="9">
    <source>
        <dbReference type="Proteomes" id="UP001597459"/>
    </source>
</evidence>
<dbReference type="SUPFAM" id="SSF48264">
    <property type="entry name" value="Cytochrome P450"/>
    <property type="match status" value="1"/>
</dbReference>
<evidence type="ECO:0000256" key="7">
    <source>
        <dbReference type="RuleBase" id="RU000461"/>
    </source>
</evidence>
<dbReference type="InterPro" id="IPR002401">
    <property type="entry name" value="Cyt_P450_E_grp-I"/>
</dbReference>
<dbReference type="InterPro" id="IPR050196">
    <property type="entry name" value="Cytochrome_P450_Monoox"/>
</dbReference>
<evidence type="ECO:0000256" key="6">
    <source>
        <dbReference type="ARBA" id="ARBA00023033"/>
    </source>
</evidence>
<evidence type="ECO:0000313" key="8">
    <source>
        <dbReference type="EMBL" id="MFD2590739.1"/>
    </source>
</evidence>
<dbReference type="InterPro" id="IPR001128">
    <property type="entry name" value="Cyt_P450"/>
</dbReference>
<keyword evidence="2 7" id="KW-0349">Heme</keyword>
<accession>A0ABW5N981</accession>
<comment type="similarity">
    <text evidence="1 7">Belongs to the cytochrome P450 family.</text>
</comment>
<comment type="caution">
    <text evidence="8">The sequence shown here is derived from an EMBL/GenBank/DDBJ whole genome shotgun (WGS) entry which is preliminary data.</text>
</comment>
<evidence type="ECO:0000256" key="1">
    <source>
        <dbReference type="ARBA" id="ARBA00010617"/>
    </source>
</evidence>
<evidence type="ECO:0000256" key="5">
    <source>
        <dbReference type="ARBA" id="ARBA00023004"/>
    </source>
</evidence>
<protein>
    <submittedName>
        <fullName evidence="8">Cytochrome P450</fullName>
    </submittedName>
</protein>
<dbReference type="RefSeq" id="WP_378257204.1">
    <property type="nucleotide sequence ID" value="NZ_JBHSJV010000001.1"/>
</dbReference>
<dbReference type="PROSITE" id="PS00086">
    <property type="entry name" value="CYTOCHROME_P450"/>
    <property type="match status" value="1"/>
</dbReference>
<proteinExistence type="inferred from homology"/>
<reference evidence="9" key="1">
    <citation type="journal article" date="2019" name="Int. J. Syst. Evol. Microbiol.">
        <title>The Global Catalogue of Microorganisms (GCM) 10K type strain sequencing project: providing services to taxonomists for standard genome sequencing and annotation.</title>
        <authorList>
            <consortium name="The Broad Institute Genomics Platform"/>
            <consortium name="The Broad Institute Genome Sequencing Center for Infectious Disease"/>
            <person name="Wu L."/>
            <person name="Ma J."/>
        </authorList>
    </citation>
    <scope>NUCLEOTIDE SEQUENCE [LARGE SCALE GENOMIC DNA]</scope>
    <source>
        <strain evidence="9">KCTC 42423</strain>
    </source>
</reference>
<keyword evidence="3 7" id="KW-0479">Metal-binding</keyword>
<dbReference type="Gene3D" id="1.10.630.10">
    <property type="entry name" value="Cytochrome P450"/>
    <property type="match status" value="1"/>
</dbReference>
<dbReference type="Proteomes" id="UP001597459">
    <property type="component" value="Unassembled WGS sequence"/>
</dbReference>
<dbReference type="PANTHER" id="PTHR24291">
    <property type="entry name" value="CYTOCHROME P450 FAMILY 4"/>
    <property type="match status" value="1"/>
</dbReference>
<dbReference type="PRINTS" id="PR00463">
    <property type="entry name" value="EP450I"/>
</dbReference>
<organism evidence="8 9">
    <name type="scientific">Aquimarina hainanensis</name>
    <dbReference type="NCBI Taxonomy" id="1578017"/>
    <lineage>
        <taxon>Bacteria</taxon>
        <taxon>Pseudomonadati</taxon>
        <taxon>Bacteroidota</taxon>
        <taxon>Flavobacteriia</taxon>
        <taxon>Flavobacteriales</taxon>
        <taxon>Flavobacteriaceae</taxon>
        <taxon>Aquimarina</taxon>
    </lineage>
</organism>
<keyword evidence="5 7" id="KW-0408">Iron</keyword>
<dbReference type="InterPro" id="IPR036396">
    <property type="entry name" value="Cyt_P450_sf"/>
</dbReference>
<gene>
    <name evidence="8" type="ORF">ACFSTE_07825</name>
</gene>
<name>A0ABW5N981_9FLAO</name>
<dbReference type="EMBL" id="JBHULX010000004">
    <property type="protein sequence ID" value="MFD2590739.1"/>
    <property type="molecule type" value="Genomic_DNA"/>
</dbReference>
<keyword evidence="9" id="KW-1185">Reference proteome</keyword>
<keyword evidence="4 7" id="KW-0560">Oxidoreductase</keyword>
<keyword evidence="6 7" id="KW-0503">Monooxygenase</keyword>
<dbReference type="InterPro" id="IPR017972">
    <property type="entry name" value="Cyt_P450_CS"/>
</dbReference>
<evidence type="ECO:0000256" key="3">
    <source>
        <dbReference type="ARBA" id="ARBA00022723"/>
    </source>
</evidence>
<sequence length="443" mass="51408">MKYNVLGEVSFLELIKNARNILLNPLPFHRRNFAKHGDVFRVHLGGGKKVLFTRDPNMARHMLQKQHRKYHKSSLQTKDLAKYIGEGLLTSNGEKWLQQRRLIQPAFHRKKLKILVDTMRDVIESSVMSFPKNKEIDVLPLMSDLAFEVVAKSLFGYEDPDTISRLQYITEKAQHTLIKEVRQPYKKWWFYLTGVTQRTLRLTKDARKLLEKIIQDRRASGEKKDDLLGMLLESRYDNGNAMSMDQLIDEILILFVAGHETTANALAFSLFLLAKDQKIQQKVFEEVSKVDPKGAIFESLNELSYTRQCIEETMRLYPPAYFSDRVSIADDTFEGMELPAGTQVLISFYEIHRNSQFWEQAEIFNPDRFDPVAKKDFSNCYFPFGSGPRMCIGNNFAMYEMVIALYSIVRSYKITTNETSIEVTPLITLKPKNARLTFDKRTN</sequence>
<evidence type="ECO:0000256" key="2">
    <source>
        <dbReference type="ARBA" id="ARBA00022617"/>
    </source>
</evidence>